<dbReference type="PROSITE" id="PS50894">
    <property type="entry name" value="HPT"/>
    <property type="match status" value="1"/>
</dbReference>
<dbReference type="Proteomes" id="UP000269793">
    <property type="component" value="Chromosome III"/>
</dbReference>
<evidence type="ECO:0000256" key="1">
    <source>
        <dbReference type="PROSITE-ProRule" id="PRU00110"/>
    </source>
</evidence>
<evidence type="ECO:0000313" key="3">
    <source>
        <dbReference type="EMBL" id="AYO43042.1"/>
    </source>
</evidence>
<dbReference type="InterPro" id="IPR008207">
    <property type="entry name" value="Sig_transdc_His_kin_Hpt_dom"/>
</dbReference>
<dbReference type="CDD" id="cd00088">
    <property type="entry name" value="HPT"/>
    <property type="match status" value="1"/>
</dbReference>
<dbReference type="EMBL" id="CP033150">
    <property type="protein sequence ID" value="AYO43042.1"/>
    <property type="molecule type" value="Genomic_DNA"/>
</dbReference>
<dbReference type="SUPFAM" id="SSF47226">
    <property type="entry name" value="Histidine-containing phosphotransfer domain, HPT domain"/>
    <property type="match status" value="1"/>
</dbReference>
<sequence>MSAATDDVSKLPRDVIDVDVFEQLLDMDEDGREFSQSLVWNYFEQAEQTFAKMEEALAAKSLDDMSTLGHFLKGSSAAVGVIKVRDSCEYIQHYGKCHDTDGVTELQPDDVLNRLRQVMDNVKEQYEEARSVLRTFFGV</sequence>
<dbReference type="PANTHER" id="PTHR28242:SF52">
    <property type="entry name" value="PHOSPHORELAY INTERMEDIATE PROTEIN YPD1"/>
    <property type="match status" value="1"/>
</dbReference>
<proteinExistence type="predicted"/>
<keyword evidence="4" id="KW-1185">Reference proteome</keyword>
<dbReference type="GO" id="GO:0043424">
    <property type="term" value="F:protein histidine kinase binding"/>
    <property type="evidence" value="ECO:0007669"/>
    <property type="project" value="InterPro"/>
</dbReference>
<dbReference type="GO" id="GO:0005737">
    <property type="term" value="C:cytoplasm"/>
    <property type="evidence" value="ECO:0007669"/>
    <property type="project" value="TreeGrafter"/>
</dbReference>
<evidence type="ECO:0000313" key="4">
    <source>
        <dbReference type="Proteomes" id="UP000269793"/>
    </source>
</evidence>
<dbReference type="InterPro" id="IPR045871">
    <property type="entry name" value="AHP1-5/YPD1"/>
</dbReference>
<dbReference type="InterPro" id="IPR036641">
    <property type="entry name" value="HPT_dom_sf"/>
</dbReference>
<feature type="domain" description="HPt" evidence="2">
    <location>
        <begin position="31"/>
        <end position="129"/>
    </location>
</feature>
<dbReference type="GO" id="GO:0009927">
    <property type="term" value="F:histidine phosphotransfer kinase activity"/>
    <property type="evidence" value="ECO:0007669"/>
    <property type="project" value="InterPro"/>
</dbReference>
<dbReference type="Pfam" id="PF01627">
    <property type="entry name" value="Hpt"/>
    <property type="match status" value="1"/>
</dbReference>
<gene>
    <name evidence="3" type="primary">mpr1</name>
    <name evidence="3" type="ORF">DNF11_2092</name>
</gene>
<dbReference type="GO" id="GO:0005634">
    <property type="term" value="C:nucleus"/>
    <property type="evidence" value="ECO:0007669"/>
    <property type="project" value="TreeGrafter"/>
</dbReference>
<dbReference type="VEuPathDB" id="FungiDB:DNF11_2092"/>
<organism evidence="3 4">
    <name type="scientific">Malassezia restricta (strain ATCC 96810 / NBRC 103918 / CBS 7877)</name>
    <name type="common">Seborrheic dermatitis infection agent</name>
    <dbReference type="NCBI Taxonomy" id="425264"/>
    <lineage>
        <taxon>Eukaryota</taxon>
        <taxon>Fungi</taxon>
        <taxon>Dikarya</taxon>
        <taxon>Basidiomycota</taxon>
        <taxon>Ustilaginomycotina</taxon>
        <taxon>Malasseziomycetes</taxon>
        <taxon>Malasseziales</taxon>
        <taxon>Malasseziaceae</taxon>
        <taxon>Malassezia</taxon>
    </lineage>
</organism>
<accession>A0A3G2S6U4</accession>
<dbReference type="PANTHER" id="PTHR28242">
    <property type="entry name" value="PHOSPHORELAY INTERMEDIATE PROTEIN YPD1"/>
    <property type="match status" value="1"/>
</dbReference>
<keyword evidence="1" id="KW-0597">Phosphoprotein</keyword>
<dbReference type="GO" id="GO:0000160">
    <property type="term" value="P:phosphorelay signal transduction system"/>
    <property type="evidence" value="ECO:0007669"/>
    <property type="project" value="InterPro"/>
</dbReference>
<dbReference type="AlphaFoldDB" id="A0A3G2S6U4"/>
<feature type="modified residue" description="Phosphohistidine" evidence="1">
    <location>
        <position position="70"/>
    </location>
</feature>
<protein>
    <submittedName>
        <fullName evidence="3">Multistep phosphorelay regulator 1</fullName>
    </submittedName>
</protein>
<dbReference type="STRING" id="425264.A0A3G2S6U4"/>
<dbReference type="OrthoDB" id="1673781at2759"/>
<name>A0A3G2S6U4_MALR7</name>
<reference evidence="3 4" key="1">
    <citation type="submission" date="2018-10" db="EMBL/GenBank/DDBJ databases">
        <title>Complete genome sequence of Malassezia restricta CBS 7877.</title>
        <authorList>
            <person name="Morand S.C."/>
            <person name="Bertignac M."/>
            <person name="Iltis A."/>
            <person name="Kolder I."/>
            <person name="Pirovano W."/>
            <person name="Jourdain R."/>
            <person name="Clavaud C."/>
        </authorList>
    </citation>
    <scope>NUCLEOTIDE SEQUENCE [LARGE SCALE GENOMIC DNA]</scope>
    <source>
        <strain evidence="3 4">CBS 7877</strain>
    </source>
</reference>
<dbReference type="Gene3D" id="1.20.120.160">
    <property type="entry name" value="HPT domain"/>
    <property type="match status" value="1"/>
</dbReference>
<evidence type="ECO:0000259" key="2">
    <source>
        <dbReference type="PROSITE" id="PS50894"/>
    </source>
</evidence>